<dbReference type="Pfam" id="PF14452">
    <property type="entry name" value="Multi_ubiq"/>
    <property type="match status" value="2"/>
</dbReference>
<keyword evidence="3" id="KW-1185">Reference proteome</keyword>
<dbReference type="InterPro" id="IPR027802">
    <property type="entry name" value="Multi-ubiquitin_dom"/>
</dbReference>
<evidence type="ECO:0000259" key="1">
    <source>
        <dbReference type="Pfam" id="PF14452"/>
    </source>
</evidence>
<organism evidence="2 3">
    <name type="scientific">Faecalibacter bovis</name>
    <dbReference type="NCBI Taxonomy" id="2898187"/>
    <lineage>
        <taxon>Bacteria</taxon>
        <taxon>Pseudomonadati</taxon>
        <taxon>Bacteroidota</taxon>
        <taxon>Flavobacteriia</taxon>
        <taxon>Flavobacteriales</taxon>
        <taxon>Weeksellaceae</taxon>
        <taxon>Faecalibacter</taxon>
    </lineage>
</organism>
<sequence>MTLKYTFEGVEYETPNQYINGQELKDLFGVPHTTELFLAIKRPYEDELIENTTKVNLARPGIEQFYVKKKLDYSVNGISFISYKQFISGEEIKLKAGLSLESILFIDVDDEWEDSVIENDELVDLARPGKEKFYTKDQFEIIVNGELKFWNKNQITFDEVLELAGLDTAGNPNTAYTISYDNGHHSKPEGVLVKGKKVKVVNKIRFYASATYQS</sequence>
<name>A0ABX7XFX9_9FLAO</name>
<feature type="domain" description="Multi-ubiquitin" evidence="1">
    <location>
        <begin position="75"/>
        <end position="136"/>
    </location>
</feature>
<dbReference type="EMBL" id="CP072842">
    <property type="protein sequence ID" value="QTV06744.1"/>
    <property type="molecule type" value="Genomic_DNA"/>
</dbReference>
<feature type="domain" description="Multi-ubiquitin" evidence="1">
    <location>
        <begin position="139"/>
        <end position="209"/>
    </location>
</feature>
<dbReference type="RefSeq" id="WP_230477504.1">
    <property type="nucleotide sequence ID" value="NZ_CP072842.1"/>
</dbReference>
<proteinExistence type="predicted"/>
<gene>
    <name evidence="2" type="ORF">J9309_05365</name>
</gene>
<evidence type="ECO:0000313" key="3">
    <source>
        <dbReference type="Proteomes" id="UP000672011"/>
    </source>
</evidence>
<reference evidence="2 3" key="1">
    <citation type="journal article" date="2021" name="Int. J. Syst. Evol. Microbiol.">
        <title>Faecalibacter bovis sp. nov., isolated from cow faeces.</title>
        <authorList>
            <person name="Li F."/>
            <person name="Zhao W."/>
            <person name="Hong Q."/>
            <person name="Shao Q."/>
            <person name="Song J."/>
            <person name="Yang S."/>
        </authorList>
    </citation>
    <scope>NUCLEOTIDE SEQUENCE [LARGE SCALE GENOMIC DNA]</scope>
    <source>
        <strain evidence="2 3">ZY171143</strain>
    </source>
</reference>
<reference evidence="3" key="2">
    <citation type="submission" date="2021-04" db="EMBL/GenBank/DDBJ databases">
        <title>Taxonomy of Flavobacteriaceae bacterium ZY171143.</title>
        <authorList>
            <person name="Li F."/>
        </authorList>
    </citation>
    <scope>NUCLEOTIDE SEQUENCE [LARGE SCALE GENOMIC DNA]</scope>
    <source>
        <strain evidence="3">ZY171143</strain>
    </source>
</reference>
<evidence type="ECO:0000313" key="2">
    <source>
        <dbReference type="EMBL" id="QTV06744.1"/>
    </source>
</evidence>
<protein>
    <submittedName>
        <fullName evidence="2">Multiubiquitin domain-containing protein</fullName>
    </submittedName>
</protein>
<accession>A0ABX7XFX9</accession>
<dbReference type="Proteomes" id="UP000672011">
    <property type="component" value="Chromosome"/>
</dbReference>